<dbReference type="Pfam" id="PF00015">
    <property type="entry name" value="MCPsignal"/>
    <property type="match status" value="1"/>
</dbReference>
<dbReference type="RefSeq" id="WP_080063137.1">
    <property type="nucleotide sequence ID" value="NZ_MZGX01000003.1"/>
</dbReference>
<reference evidence="6 7" key="1">
    <citation type="submission" date="2017-03" db="EMBL/GenBank/DDBJ databases">
        <title>Genome sequence of Clostridium hungatei DSM 14427.</title>
        <authorList>
            <person name="Poehlein A."/>
            <person name="Daniel R."/>
        </authorList>
    </citation>
    <scope>NUCLEOTIDE SEQUENCE [LARGE SCALE GENOMIC DNA]</scope>
    <source>
        <strain evidence="6 7">DSM 14427</strain>
    </source>
</reference>
<dbReference type="EMBL" id="MZGX01000003">
    <property type="protein sequence ID" value="OPX45742.1"/>
    <property type="molecule type" value="Genomic_DNA"/>
</dbReference>
<keyword evidence="4" id="KW-0812">Transmembrane</keyword>
<feature type="transmembrane region" description="Helical" evidence="4">
    <location>
        <begin position="120"/>
        <end position="143"/>
    </location>
</feature>
<name>A0A1V4SPF6_RUMHU</name>
<dbReference type="SUPFAM" id="SSF58104">
    <property type="entry name" value="Methyl-accepting chemotaxis protein (MCP) signaling domain"/>
    <property type="match status" value="1"/>
</dbReference>
<protein>
    <submittedName>
        <fullName evidence="6">Methyl-accepting chemotaxis protein McpA</fullName>
    </submittedName>
</protein>
<proteinExistence type="predicted"/>
<dbReference type="Gene3D" id="1.10.287.950">
    <property type="entry name" value="Methyl-accepting chemotaxis protein"/>
    <property type="match status" value="1"/>
</dbReference>
<dbReference type="OrthoDB" id="597657at2"/>
<dbReference type="InterPro" id="IPR004089">
    <property type="entry name" value="MCPsignal_dom"/>
</dbReference>
<evidence type="ECO:0000256" key="4">
    <source>
        <dbReference type="SAM" id="Phobius"/>
    </source>
</evidence>
<dbReference type="Proteomes" id="UP000191554">
    <property type="component" value="Unassembled WGS sequence"/>
</dbReference>
<evidence type="ECO:0000313" key="6">
    <source>
        <dbReference type="EMBL" id="OPX45742.1"/>
    </source>
</evidence>
<keyword evidence="7" id="KW-1185">Reference proteome</keyword>
<feature type="transmembrane region" description="Helical" evidence="4">
    <location>
        <begin position="155"/>
        <end position="176"/>
    </location>
</feature>
<dbReference type="GO" id="GO:0007165">
    <property type="term" value="P:signal transduction"/>
    <property type="evidence" value="ECO:0007669"/>
    <property type="project" value="UniProtKB-KW"/>
</dbReference>
<dbReference type="AlphaFoldDB" id="A0A1V4SPF6"/>
<dbReference type="SMART" id="SM00283">
    <property type="entry name" value="MA"/>
    <property type="match status" value="1"/>
</dbReference>
<keyword evidence="4" id="KW-1133">Transmembrane helix</keyword>
<feature type="transmembrane region" description="Helical" evidence="4">
    <location>
        <begin position="47"/>
        <end position="66"/>
    </location>
</feature>
<feature type="domain" description="Methyl-accepting transducer" evidence="5">
    <location>
        <begin position="224"/>
        <end position="495"/>
    </location>
</feature>
<dbReference type="PANTHER" id="PTHR32089:SF112">
    <property type="entry name" value="LYSOZYME-LIKE PROTEIN-RELATED"/>
    <property type="match status" value="1"/>
</dbReference>
<organism evidence="6 7">
    <name type="scientific">Ruminiclostridium hungatei</name>
    <name type="common">Clostridium hungatei</name>
    <dbReference type="NCBI Taxonomy" id="48256"/>
    <lineage>
        <taxon>Bacteria</taxon>
        <taxon>Bacillati</taxon>
        <taxon>Bacillota</taxon>
        <taxon>Clostridia</taxon>
        <taxon>Eubacteriales</taxon>
        <taxon>Oscillospiraceae</taxon>
        <taxon>Ruminiclostridium</taxon>
    </lineage>
</organism>
<comment type="caution">
    <text evidence="6">The sequence shown here is derived from an EMBL/GenBank/DDBJ whole genome shotgun (WGS) entry which is preliminary data.</text>
</comment>
<dbReference type="CDD" id="cd11386">
    <property type="entry name" value="MCP_signal"/>
    <property type="match status" value="1"/>
</dbReference>
<evidence type="ECO:0000256" key="3">
    <source>
        <dbReference type="SAM" id="Coils"/>
    </source>
</evidence>
<evidence type="ECO:0000256" key="2">
    <source>
        <dbReference type="PROSITE-ProRule" id="PRU00284"/>
    </source>
</evidence>
<evidence type="ECO:0000256" key="1">
    <source>
        <dbReference type="ARBA" id="ARBA00023224"/>
    </source>
</evidence>
<sequence length="506" mass="55253">MGKNSILIKNEVEANKFAATVMIYTNIFAIMVYILNAVGIFIANKSIMTVAMALAVFLLTIPFIIVRGFKKQEGWVKYVTVSSAILMVGILSALLSYHTVVMYAFPLAVASLFFSRRLSWFTAVGSIIVLNVSQLLTIPLGGIPDHNLEDIYSTIVYGMAPRTIQLVILSVIFIVLSTRTHRMLSNIMGAEEQQEMLDKMVKVTQKTTDVSTELAQSVSSLSLMTESTTKANESIADKTSRIAEGSKMSIRNMEEATAAVTNMASGINKISEEGLQLSQLSEQIRELSEDSVRVMKAAVEEMNAIATATRQSKETIAKLETRSGEISKFVEVITDISEQTNLLALNASIESARAGEQGRGFAVVAQEIRNLAEGSQKAAKDIATLIKEIMEDTENAVKAMDTGTDRVDNGLSTIDAARNSFIRVADANNLMNEKLATVSNDTRDVVEYSHKVVHMVTEVKDINTGTLNDLEQIAMASEELVASMQELDSSVESIESMSKELVEVAK</sequence>
<keyword evidence="3" id="KW-0175">Coiled coil</keyword>
<feature type="coiled-coil region" evidence="3">
    <location>
        <begin position="270"/>
        <end position="297"/>
    </location>
</feature>
<evidence type="ECO:0000313" key="7">
    <source>
        <dbReference type="Proteomes" id="UP000191554"/>
    </source>
</evidence>
<dbReference type="PANTHER" id="PTHR32089">
    <property type="entry name" value="METHYL-ACCEPTING CHEMOTAXIS PROTEIN MCPB"/>
    <property type="match status" value="1"/>
</dbReference>
<dbReference type="PROSITE" id="PS50111">
    <property type="entry name" value="CHEMOTAXIS_TRANSDUC_2"/>
    <property type="match status" value="1"/>
</dbReference>
<accession>A0A1V4SPF6</accession>
<keyword evidence="1 2" id="KW-0807">Transducer</keyword>
<feature type="transmembrane region" description="Helical" evidence="4">
    <location>
        <begin position="21"/>
        <end position="41"/>
    </location>
</feature>
<evidence type="ECO:0000259" key="5">
    <source>
        <dbReference type="PROSITE" id="PS50111"/>
    </source>
</evidence>
<feature type="transmembrane region" description="Helical" evidence="4">
    <location>
        <begin position="78"/>
        <end position="100"/>
    </location>
</feature>
<keyword evidence="4" id="KW-0472">Membrane</keyword>
<dbReference type="GO" id="GO:0016020">
    <property type="term" value="C:membrane"/>
    <property type="evidence" value="ECO:0007669"/>
    <property type="project" value="InterPro"/>
</dbReference>
<dbReference type="STRING" id="48256.CLHUN_06790"/>
<gene>
    <name evidence="6" type="primary">mcpA_2</name>
    <name evidence="6" type="ORF">CLHUN_06790</name>
</gene>